<evidence type="ECO:0000313" key="2">
    <source>
        <dbReference type="EMBL" id="MFD2602575.1"/>
    </source>
</evidence>
<accession>A0ABW5NUG4</accession>
<comment type="caution">
    <text evidence="2">The sequence shown here is derived from an EMBL/GenBank/DDBJ whole genome shotgun (WGS) entry which is preliminary data.</text>
</comment>
<dbReference type="Proteomes" id="UP001597480">
    <property type="component" value="Unassembled WGS sequence"/>
</dbReference>
<evidence type="ECO:0000256" key="1">
    <source>
        <dbReference type="SAM" id="Phobius"/>
    </source>
</evidence>
<gene>
    <name evidence="2" type="ORF">ACFSR3_10950</name>
</gene>
<feature type="transmembrane region" description="Helical" evidence="1">
    <location>
        <begin position="21"/>
        <end position="41"/>
    </location>
</feature>
<keyword evidence="3" id="KW-1185">Reference proteome</keyword>
<dbReference type="EMBL" id="JBHUMD010000026">
    <property type="protein sequence ID" value="MFD2602575.1"/>
    <property type="molecule type" value="Genomic_DNA"/>
</dbReference>
<keyword evidence="1" id="KW-1133">Transmembrane helix</keyword>
<organism evidence="2 3">
    <name type="scientific">Flavobacterium suzhouense</name>
    <dbReference type="NCBI Taxonomy" id="1529638"/>
    <lineage>
        <taxon>Bacteria</taxon>
        <taxon>Pseudomonadati</taxon>
        <taxon>Bacteroidota</taxon>
        <taxon>Flavobacteriia</taxon>
        <taxon>Flavobacteriales</taxon>
        <taxon>Flavobacteriaceae</taxon>
        <taxon>Flavobacterium</taxon>
    </lineage>
</organism>
<keyword evidence="1" id="KW-0472">Membrane</keyword>
<name>A0ABW5NUG4_9FLAO</name>
<proteinExistence type="predicted"/>
<reference evidence="3" key="1">
    <citation type="journal article" date="2019" name="Int. J. Syst. Evol. Microbiol.">
        <title>The Global Catalogue of Microorganisms (GCM) 10K type strain sequencing project: providing services to taxonomists for standard genome sequencing and annotation.</title>
        <authorList>
            <consortium name="The Broad Institute Genomics Platform"/>
            <consortium name="The Broad Institute Genome Sequencing Center for Infectious Disease"/>
            <person name="Wu L."/>
            <person name="Ma J."/>
        </authorList>
    </citation>
    <scope>NUCLEOTIDE SEQUENCE [LARGE SCALE GENOMIC DNA]</scope>
    <source>
        <strain evidence="3">KCTC 42107</strain>
    </source>
</reference>
<protein>
    <submittedName>
        <fullName evidence="2">Uncharacterized protein</fullName>
    </submittedName>
</protein>
<evidence type="ECO:0000313" key="3">
    <source>
        <dbReference type="Proteomes" id="UP001597480"/>
    </source>
</evidence>
<sequence>MKNSRREHAKARQSIRKKNRIIHVIEAAVVLCILGLIIWSIF</sequence>
<keyword evidence="1" id="KW-0812">Transmembrane</keyword>
<dbReference type="RefSeq" id="WP_379820999.1">
    <property type="nucleotide sequence ID" value="NZ_JBHUMD010000026.1"/>
</dbReference>